<dbReference type="STRING" id="406818.XBJ1_1699"/>
<proteinExistence type="predicted"/>
<dbReference type="EMBL" id="FN667741">
    <property type="protein sequence ID" value="CBJ80825.1"/>
    <property type="molecule type" value="Genomic_DNA"/>
</dbReference>
<dbReference type="HOGENOM" id="CLU_3410518_0_0_6"/>
<name>D3V0Z3_XENBS</name>
<evidence type="ECO:0000313" key="1">
    <source>
        <dbReference type="EMBL" id="CBJ80825.1"/>
    </source>
</evidence>
<dbReference type="KEGG" id="xbo:XBJ1_1699"/>
<dbReference type="Proteomes" id="UP000002045">
    <property type="component" value="Chromosome"/>
</dbReference>
<dbReference type="AlphaFoldDB" id="D3V0Z3"/>
<reference evidence="1" key="1">
    <citation type="journal article" date="2011" name="PLoS ONE">
        <title>The entomopathogenic bacterial endosymbionts xenorhabdus and photorhabdus: convergent lifestyles from divergent genomes.</title>
        <authorList>
            <person name="Chaston J.M."/>
            <person name="Suen G."/>
            <person name="Tucker S.L."/>
            <person name="Andersen A.W."/>
            <person name="Bhasin A."/>
            <person name="Bode E."/>
            <person name="Bode H.B."/>
            <person name="Brachmann A.O."/>
            <person name="Cowles C.E."/>
            <person name="Cowles K.N."/>
            <person name="Darby C."/>
            <person name="de Leon L."/>
            <person name="Drace K."/>
            <person name="Du Z."/>
            <person name="Givaudan A."/>
            <person name="Herbert Tran E.E."/>
            <person name="Jewell K.A."/>
            <person name="Knack J.J."/>
            <person name="Krasomil-Osterfeld K.C."/>
            <person name="Kukor R."/>
            <person name="Lanois A."/>
            <person name="Latreille P."/>
            <person name="Leimgruber N.K."/>
            <person name="Lipke C.M."/>
            <person name="Liu R."/>
            <person name="Lu X."/>
            <person name="Martens E.C."/>
            <person name="Marri P.R."/>
            <person name="Medigue C."/>
            <person name="Menard M.L."/>
            <person name="Miller N.M."/>
            <person name="Morales-Soto N."/>
            <person name="Norton S."/>
            <person name="Ogier J.C."/>
            <person name="Orchard S.S."/>
            <person name="Park D."/>
            <person name="Park Y."/>
            <person name="Qurollo B.A."/>
            <person name="Sugar D.R."/>
            <person name="Richards G.R."/>
            <person name="Rouy Z."/>
            <person name="Slominski B."/>
            <person name="Slominski K."/>
            <person name="Snyder H."/>
            <person name="Tjaden B.C."/>
            <person name="van der Hoeven R."/>
            <person name="Welch R.D."/>
            <person name="Wheeler C."/>
            <person name="Xiang B."/>
            <person name="Barbazuk B."/>
            <person name="Gaudriault S."/>
            <person name="Goodner B."/>
            <person name="Slater S.C."/>
            <person name="Forst S."/>
            <person name="Goldman B.S."/>
            <person name="Goodrich-Blair H."/>
        </authorList>
    </citation>
    <scope>NUCLEOTIDE SEQUENCE [LARGE SCALE GENOMIC DNA]</scope>
    <source>
        <strain evidence="1">SS-2004</strain>
    </source>
</reference>
<accession>D3V0Z3</accession>
<protein>
    <submittedName>
        <fullName evidence="1">Uncharacterized protein</fullName>
    </submittedName>
</protein>
<sequence length="35" mass="4143">MILFVEMAYDDARSDNPVYKDKKQTILETGARLYF</sequence>
<evidence type="ECO:0000313" key="2">
    <source>
        <dbReference type="Proteomes" id="UP000002045"/>
    </source>
</evidence>
<organism evidence="1 2">
    <name type="scientific">Xenorhabdus bovienii (strain SS-2004)</name>
    <name type="common">Xenorhabdus nematophila subsp. bovienii</name>
    <dbReference type="NCBI Taxonomy" id="406818"/>
    <lineage>
        <taxon>Bacteria</taxon>
        <taxon>Pseudomonadati</taxon>
        <taxon>Pseudomonadota</taxon>
        <taxon>Gammaproteobacteria</taxon>
        <taxon>Enterobacterales</taxon>
        <taxon>Morganellaceae</taxon>
        <taxon>Xenorhabdus</taxon>
    </lineage>
</organism>
<gene>
    <name evidence="1" type="ordered locus">XBJ1_1699</name>
</gene>